<dbReference type="AlphaFoldDB" id="A0A6S6UGM7"/>
<reference evidence="1" key="1">
    <citation type="submission" date="2020-01" db="EMBL/GenBank/DDBJ databases">
        <authorList>
            <person name="Meier V. D."/>
            <person name="Meier V D."/>
        </authorList>
    </citation>
    <scope>NUCLEOTIDE SEQUENCE</scope>
    <source>
        <strain evidence="1">HLG_WM_MAG_07</strain>
    </source>
</reference>
<evidence type="ECO:0000313" key="1">
    <source>
        <dbReference type="EMBL" id="CAA6828267.1"/>
    </source>
</evidence>
<gene>
    <name evidence="1" type="ORF">HELGO_WM25938</name>
</gene>
<organism evidence="1">
    <name type="scientific">uncultured Thiotrichaceae bacterium</name>
    <dbReference type="NCBI Taxonomy" id="298394"/>
    <lineage>
        <taxon>Bacteria</taxon>
        <taxon>Pseudomonadati</taxon>
        <taxon>Pseudomonadota</taxon>
        <taxon>Gammaproteobacteria</taxon>
        <taxon>Thiotrichales</taxon>
        <taxon>Thiotrichaceae</taxon>
        <taxon>environmental samples</taxon>
    </lineage>
</organism>
<protein>
    <submittedName>
        <fullName evidence="1">Uncharacterized protein</fullName>
    </submittedName>
</protein>
<sequence length="35" mass="4022">MLSKVNEIICNYSNVLVYNVLKYKMNNTIEGNKNG</sequence>
<accession>A0A6S6UGM7</accession>
<name>A0A6S6UGM7_9GAMM</name>
<proteinExistence type="predicted"/>
<dbReference type="EMBL" id="CACVAY010000147">
    <property type="protein sequence ID" value="CAA6828267.1"/>
    <property type="molecule type" value="Genomic_DNA"/>
</dbReference>